<feature type="region of interest" description="Disordered" evidence="1">
    <location>
        <begin position="389"/>
        <end position="412"/>
    </location>
</feature>
<dbReference type="InterPro" id="IPR036047">
    <property type="entry name" value="F-box-like_dom_sf"/>
</dbReference>
<evidence type="ECO:0000313" key="3">
    <source>
        <dbReference type="Proteomes" id="UP000284842"/>
    </source>
</evidence>
<dbReference type="Gene3D" id="3.80.10.10">
    <property type="entry name" value="Ribonuclease Inhibitor"/>
    <property type="match status" value="1"/>
</dbReference>
<dbReference type="STRING" id="181874.A0A409VWU4"/>
<evidence type="ECO:0000313" key="2">
    <source>
        <dbReference type="EMBL" id="PPQ70717.1"/>
    </source>
</evidence>
<dbReference type="EMBL" id="NHTK01005943">
    <property type="protein sequence ID" value="PPQ70717.1"/>
    <property type="molecule type" value="Genomic_DNA"/>
</dbReference>
<evidence type="ECO:0000256" key="1">
    <source>
        <dbReference type="SAM" id="MobiDB-lite"/>
    </source>
</evidence>
<proteinExistence type="predicted"/>
<dbReference type="PANTHER" id="PTHR38926:SF5">
    <property type="entry name" value="F-BOX AND LEUCINE-RICH REPEAT PROTEIN 6"/>
    <property type="match status" value="1"/>
</dbReference>
<protein>
    <submittedName>
        <fullName evidence="2">Uncharacterized protein</fullName>
    </submittedName>
</protein>
<reference evidence="2 3" key="1">
    <citation type="journal article" date="2018" name="Evol. Lett.">
        <title>Horizontal gene cluster transfer increased hallucinogenic mushroom diversity.</title>
        <authorList>
            <person name="Reynolds H.T."/>
            <person name="Vijayakumar V."/>
            <person name="Gluck-Thaler E."/>
            <person name="Korotkin H.B."/>
            <person name="Matheny P.B."/>
            <person name="Slot J.C."/>
        </authorList>
    </citation>
    <scope>NUCLEOTIDE SEQUENCE [LARGE SCALE GENOMIC DNA]</scope>
    <source>
        <strain evidence="2 3">2629</strain>
    </source>
</reference>
<accession>A0A409VWU4</accession>
<dbReference type="Gene3D" id="1.20.1280.50">
    <property type="match status" value="1"/>
</dbReference>
<dbReference type="OrthoDB" id="3365698at2759"/>
<dbReference type="InterPro" id="IPR032675">
    <property type="entry name" value="LRR_dom_sf"/>
</dbReference>
<dbReference type="PANTHER" id="PTHR38926">
    <property type="entry name" value="F-BOX DOMAIN CONTAINING PROTEIN, EXPRESSED"/>
    <property type="match status" value="1"/>
</dbReference>
<dbReference type="SUPFAM" id="SSF81383">
    <property type="entry name" value="F-box domain"/>
    <property type="match status" value="1"/>
</dbReference>
<gene>
    <name evidence="2" type="ORF">CVT24_000834</name>
</gene>
<dbReference type="InParanoid" id="A0A409VWU4"/>
<sequence length="626" mass="71885">MESVMDTKFAQYLKDNTLPPDDIIAELKELLEEPAKELDKAERDVLLLSLVLARVKLRRDSLAEKIRSYSPILSPIRQLPPDILGEIFYHCLSIHRNPIMHSSEAPLLLTRVCRSWRSIAYSTPKLWSRLYIPFPYRFKRPFESYTQEEGGTIEPEQIFNFRLKALEEWLARSGAHPLSLSMKCVDTQIAQDSPELSQKPDDYALNILSTSARHSQRWHDLELHMPMRLFDEFQNLVSVDQLPMLTNFRAIFDDRMEDDKADIKWLLTPSLRRLSLKADFHPWDSFAISVNWASLTYLCLHSPISPRIAAEILVQCQQLEDCSISLLRLWYRHQSEQDAITVDNIYLPRLKSLMIDGDGLYKRMYLCNRIVAPELQNVYYYSSQPSFMRRRRSSSSSPRSTSRERNSQSPLLPLRTLLNRSKSVKKLSFNPRGLSDTEVHQLLQAASSVETLLVDYYGWKGRPSHSASTWGDCFDLKLLLPPSLRTMSVDNAEEGGSFDASTTLNQISPNDPILLPHLTSIKAWGVSAMTDQTLLDFITSRMEGECTKHGCAPLKHVLVSFNRVKQMDIVPRVRKIEPDGEQLQLSLFYTPDVPFYLKETSARLGLNAFGPDTTWPFPEIAAYNIL</sequence>
<name>A0A409VWU4_9AGAR</name>
<dbReference type="AlphaFoldDB" id="A0A409VWU4"/>
<organism evidence="2 3">
    <name type="scientific">Panaeolus cyanescens</name>
    <dbReference type="NCBI Taxonomy" id="181874"/>
    <lineage>
        <taxon>Eukaryota</taxon>
        <taxon>Fungi</taxon>
        <taxon>Dikarya</taxon>
        <taxon>Basidiomycota</taxon>
        <taxon>Agaricomycotina</taxon>
        <taxon>Agaricomycetes</taxon>
        <taxon>Agaricomycetidae</taxon>
        <taxon>Agaricales</taxon>
        <taxon>Agaricineae</taxon>
        <taxon>Galeropsidaceae</taxon>
        <taxon>Panaeolus</taxon>
    </lineage>
</organism>
<keyword evidence="3" id="KW-1185">Reference proteome</keyword>
<dbReference type="Proteomes" id="UP000284842">
    <property type="component" value="Unassembled WGS sequence"/>
</dbReference>
<comment type="caution">
    <text evidence="2">The sequence shown here is derived from an EMBL/GenBank/DDBJ whole genome shotgun (WGS) entry which is preliminary data.</text>
</comment>